<feature type="region of interest" description="Disordered" evidence="1">
    <location>
        <begin position="85"/>
        <end position="191"/>
    </location>
</feature>
<evidence type="ECO:0000256" key="2">
    <source>
        <dbReference type="SAM" id="SignalP"/>
    </source>
</evidence>
<gene>
    <name evidence="3" type="ORF">WMY93_006995</name>
</gene>
<feature type="compositionally biased region" description="Basic and acidic residues" evidence="1">
    <location>
        <begin position="94"/>
        <end position="108"/>
    </location>
</feature>
<feature type="chain" id="PRO_5043497356" evidence="2">
    <location>
        <begin position="23"/>
        <end position="191"/>
    </location>
</feature>
<dbReference type="Proteomes" id="UP001460270">
    <property type="component" value="Unassembled WGS sequence"/>
</dbReference>
<feature type="signal peptide" evidence="2">
    <location>
        <begin position="1"/>
        <end position="22"/>
    </location>
</feature>
<dbReference type="AlphaFoldDB" id="A0AAW0PLE0"/>
<feature type="region of interest" description="Disordered" evidence="1">
    <location>
        <begin position="22"/>
        <end position="41"/>
    </location>
</feature>
<feature type="compositionally biased region" description="Basic and acidic residues" evidence="1">
    <location>
        <begin position="148"/>
        <end position="177"/>
    </location>
</feature>
<evidence type="ECO:0000313" key="3">
    <source>
        <dbReference type="EMBL" id="KAK7930600.1"/>
    </source>
</evidence>
<feature type="compositionally biased region" description="Basic and acidic residues" evidence="1">
    <location>
        <begin position="114"/>
        <end position="141"/>
    </location>
</feature>
<comment type="caution">
    <text evidence="3">The sequence shown here is derived from an EMBL/GenBank/DDBJ whole genome shotgun (WGS) entry which is preliminary data.</text>
</comment>
<keyword evidence="2" id="KW-0732">Signal</keyword>
<proteinExistence type="predicted"/>
<organism evidence="3 4">
    <name type="scientific">Mugilogobius chulae</name>
    <name type="common">yellowstripe goby</name>
    <dbReference type="NCBI Taxonomy" id="88201"/>
    <lineage>
        <taxon>Eukaryota</taxon>
        <taxon>Metazoa</taxon>
        <taxon>Chordata</taxon>
        <taxon>Craniata</taxon>
        <taxon>Vertebrata</taxon>
        <taxon>Euteleostomi</taxon>
        <taxon>Actinopterygii</taxon>
        <taxon>Neopterygii</taxon>
        <taxon>Teleostei</taxon>
        <taxon>Neoteleostei</taxon>
        <taxon>Acanthomorphata</taxon>
        <taxon>Gobiaria</taxon>
        <taxon>Gobiiformes</taxon>
        <taxon>Gobioidei</taxon>
        <taxon>Gobiidae</taxon>
        <taxon>Gobionellinae</taxon>
        <taxon>Mugilogobius</taxon>
    </lineage>
</organism>
<evidence type="ECO:0000313" key="4">
    <source>
        <dbReference type="Proteomes" id="UP001460270"/>
    </source>
</evidence>
<protein>
    <submittedName>
        <fullName evidence="3">Uncharacterized protein</fullName>
    </submittedName>
</protein>
<reference evidence="4" key="1">
    <citation type="submission" date="2024-04" db="EMBL/GenBank/DDBJ databases">
        <title>Salinicola lusitanus LLJ914,a marine bacterium isolated from the Okinawa Trough.</title>
        <authorList>
            <person name="Li J."/>
        </authorList>
    </citation>
    <scope>NUCLEOTIDE SEQUENCE [LARGE SCALE GENOMIC DNA]</scope>
</reference>
<name>A0AAW0PLE0_9GOBI</name>
<accession>A0AAW0PLE0</accession>
<keyword evidence="4" id="KW-1185">Reference proteome</keyword>
<dbReference type="EMBL" id="JBBPFD010000004">
    <property type="protein sequence ID" value="KAK7930600.1"/>
    <property type="molecule type" value="Genomic_DNA"/>
</dbReference>
<sequence>MRFVFVEVLVFLLRAWSTPAAAGCGRRTRGSALEESPGGGSVHKQMITLVFEACPVLQCPPGGSQELCTTSELIMESLRRIDRDFTMRSVPGDQRAETGQDQRPDQTRDQGLNRSRDQEPKQESDHRSEQRRERGVSEENRPGFYNEKCPRGPETGDRTRPKIRPDQRPRTEPEQRPGTKTGIGPQIRAKT</sequence>
<evidence type="ECO:0000256" key="1">
    <source>
        <dbReference type="SAM" id="MobiDB-lite"/>
    </source>
</evidence>